<keyword evidence="4" id="KW-1003">Cell membrane</keyword>
<dbReference type="RefSeq" id="WP_074254864.1">
    <property type="nucleotide sequence ID" value="NZ_FSRL01000001.1"/>
</dbReference>
<evidence type="ECO:0000313" key="16">
    <source>
        <dbReference type="Proteomes" id="UP000184932"/>
    </source>
</evidence>
<evidence type="ECO:0000259" key="14">
    <source>
        <dbReference type="Pfam" id="PF01292"/>
    </source>
</evidence>
<name>A0A1N6EFG8_9RHOB</name>
<feature type="transmembrane region" description="Helical" evidence="13">
    <location>
        <begin position="44"/>
        <end position="64"/>
    </location>
</feature>
<proteinExistence type="inferred from homology"/>
<keyword evidence="7" id="KW-0479">Metal-binding</keyword>
<dbReference type="InterPro" id="IPR052168">
    <property type="entry name" value="Cytochrome_b561_oxidase"/>
</dbReference>
<evidence type="ECO:0000256" key="11">
    <source>
        <dbReference type="ARBA" id="ARBA00023136"/>
    </source>
</evidence>
<evidence type="ECO:0000256" key="5">
    <source>
        <dbReference type="ARBA" id="ARBA00022617"/>
    </source>
</evidence>
<keyword evidence="9 13" id="KW-1133">Transmembrane helix</keyword>
<sequence>MPRPASYSRLQILLHWLVVILIVVAFLLSDQMDDWEDLPADAALPFHGILGLTVFFLMLARLALRLFRGAPPPPEADPAWQKRVAEASHWALYALAIATPWSGGFAFYLRWEEAADVHELLKTLLLLTAAAHTAAALYHQFILKDGLLGRMGLERR</sequence>
<dbReference type="InterPro" id="IPR011577">
    <property type="entry name" value="Cyt_b561_bac/Ni-Hgenase"/>
</dbReference>
<keyword evidence="16" id="KW-1185">Reference proteome</keyword>
<dbReference type="GO" id="GO:0046872">
    <property type="term" value="F:metal ion binding"/>
    <property type="evidence" value="ECO:0007669"/>
    <property type="project" value="UniProtKB-KW"/>
</dbReference>
<dbReference type="PANTHER" id="PTHR30529:SF7">
    <property type="entry name" value="CYTOCHROME B561 BACTERIAL_NI-HYDROGENASE DOMAIN-CONTAINING PROTEIN"/>
    <property type="match status" value="1"/>
</dbReference>
<dbReference type="GO" id="GO:0022904">
    <property type="term" value="P:respiratory electron transport chain"/>
    <property type="evidence" value="ECO:0007669"/>
    <property type="project" value="InterPro"/>
</dbReference>
<keyword evidence="6 13" id="KW-0812">Transmembrane</keyword>
<reference evidence="16" key="1">
    <citation type="submission" date="2016-11" db="EMBL/GenBank/DDBJ databases">
        <authorList>
            <person name="Varghese N."/>
            <person name="Submissions S."/>
        </authorList>
    </citation>
    <scope>NUCLEOTIDE SEQUENCE [LARGE SCALE GENOMIC DNA]</scope>
    <source>
        <strain evidence="16">DSM 29440</strain>
    </source>
</reference>
<evidence type="ECO:0000256" key="12">
    <source>
        <dbReference type="ARBA" id="ARBA00037975"/>
    </source>
</evidence>
<feature type="transmembrane region" description="Helical" evidence="13">
    <location>
        <begin position="123"/>
        <end position="143"/>
    </location>
</feature>
<comment type="cofactor">
    <cofactor evidence="1">
        <name>heme b</name>
        <dbReference type="ChEBI" id="CHEBI:60344"/>
    </cofactor>
</comment>
<evidence type="ECO:0000256" key="2">
    <source>
        <dbReference type="ARBA" id="ARBA00004651"/>
    </source>
</evidence>
<evidence type="ECO:0000256" key="3">
    <source>
        <dbReference type="ARBA" id="ARBA00022448"/>
    </source>
</evidence>
<evidence type="ECO:0000313" key="15">
    <source>
        <dbReference type="EMBL" id="SIN81760.1"/>
    </source>
</evidence>
<dbReference type="AlphaFoldDB" id="A0A1N6EFG8"/>
<dbReference type="Pfam" id="PF01292">
    <property type="entry name" value="Ni_hydr_CYTB"/>
    <property type="match status" value="1"/>
</dbReference>
<comment type="subcellular location">
    <subcellularLocation>
        <location evidence="2">Cell membrane</location>
        <topology evidence="2">Multi-pass membrane protein</topology>
    </subcellularLocation>
</comment>
<dbReference type="PANTHER" id="PTHR30529">
    <property type="entry name" value="CYTOCHROME B561"/>
    <property type="match status" value="1"/>
</dbReference>
<keyword evidence="8" id="KW-0249">Electron transport</keyword>
<comment type="similarity">
    <text evidence="12">Belongs to the cytochrome b561 family.</text>
</comment>
<evidence type="ECO:0000256" key="8">
    <source>
        <dbReference type="ARBA" id="ARBA00022982"/>
    </source>
</evidence>
<feature type="transmembrane region" description="Helical" evidence="13">
    <location>
        <begin position="90"/>
        <end position="111"/>
    </location>
</feature>
<evidence type="ECO:0000256" key="1">
    <source>
        <dbReference type="ARBA" id="ARBA00001970"/>
    </source>
</evidence>
<dbReference type="Proteomes" id="UP000184932">
    <property type="component" value="Unassembled WGS sequence"/>
</dbReference>
<protein>
    <submittedName>
        <fullName evidence="15">Cytochrome b561</fullName>
    </submittedName>
</protein>
<feature type="transmembrane region" description="Helical" evidence="13">
    <location>
        <begin position="12"/>
        <end position="29"/>
    </location>
</feature>
<dbReference type="GO" id="GO:0009055">
    <property type="term" value="F:electron transfer activity"/>
    <property type="evidence" value="ECO:0007669"/>
    <property type="project" value="InterPro"/>
</dbReference>
<keyword evidence="5" id="KW-0349">Heme</keyword>
<dbReference type="GO" id="GO:0005886">
    <property type="term" value="C:plasma membrane"/>
    <property type="evidence" value="ECO:0007669"/>
    <property type="project" value="UniProtKB-SubCell"/>
</dbReference>
<dbReference type="SUPFAM" id="SSF81342">
    <property type="entry name" value="Transmembrane di-heme cytochromes"/>
    <property type="match status" value="1"/>
</dbReference>
<feature type="domain" description="Cytochrome b561 bacterial/Ni-hydrogenase" evidence="14">
    <location>
        <begin position="7"/>
        <end position="151"/>
    </location>
</feature>
<dbReference type="InterPro" id="IPR016174">
    <property type="entry name" value="Di-haem_cyt_TM"/>
</dbReference>
<evidence type="ECO:0000256" key="7">
    <source>
        <dbReference type="ARBA" id="ARBA00022723"/>
    </source>
</evidence>
<gene>
    <name evidence="15" type="ORF">SAMN05444002_0711</name>
</gene>
<dbReference type="GO" id="GO:0020037">
    <property type="term" value="F:heme binding"/>
    <property type="evidence" value="ECO:0007669"/>
    <property type="project" value="TreeGrafter"/>
</dbReference>
<dbReference type="EMBL" id="FSRL01000001">
    <property type="protein sequence ID" value="SIN81760.1"/>
    <property type="molecule type" value="Genomic_DNA"/>
</dbReference>
<keyword evidence="10" id="KW-0408">Iron</keyword>
<evidence type="ECO:0000256" key="10">
    <source>
        <dbReference type="ARBA" id="ARBA00023004"/>
    </source>
</evidence>
<keyword evidence="3" id="KW-0813">Transport</keyword>
<evidence type="ECO:0000256" key="6">
    <source>
        <dbReference type="ARBA" id="ARBA00022692"/>
    </source>
</evidence>
<accession>A0A1N6EFG8</accession>
<evidence type="ECO:0000256" key="4">
    <source>
        <dbReference type="ARBA" id="ARBA00022475"/>
    </source>
</evidence>
<evidence type="ECO:0000256" key="9">
    <source>
        <dbReference type="ARBA" id="ARBA00022989"/>
    </source>
</evidence>
<keyword evidence="11 13" id="KW-0472">Membrane</keyword>
<dbReference type="STRING" id="1217970.SAMN05444002_0711"/>
<dbReference type="OrthoDB" id="8156287at2"/>
<evidence type="ECO:0000256" key="13">
    <source>
        <dbReference type="SAM" id="Phobius"/>
    </source>
</evidence>
<organism evidence="15 16">
    <name type="scientific">Vannielia litorea</name>
    <dbReference type="NCBI Taxonomy" id="1217970"/>
    <lineage>
        <taxon>Bacteria</taxon>
        <taxon>Pseudomonadati</taxon>
        <taxon>Pseudomonadota</taxon>
        <taxon>Alphaproteobacteria</taxon>
        <taxon>Rhodobacterales</taxon>
        <taxon>Paracoccaceae</taxon>
        <taxon>Vannielia</taxon>
    </lineage>
</organism>